<keyword evidence="1" id="KW-0539">Nucleus</keyword>
<dbReference type="PANTHER" id="PTHR46910">
    <property type="entry name" value="TRANSCRIPTION FACTOR PDR1"/>
    <property type="match status" value="1"/>
</dbReference>
<dbReference type="SMART" id="SM00906">
    <property type="entry name" value="Fungal_trans"/>
    <property type="match status" value="1"/>
</dbReference>
<evidence type="ECO:0000259" key="2">
    <source>
        <dbReference type="SMART" id="SM00906"/>
    </source>
</evidence>
<accession>A0A9P6XIB4</accession>
<sequence length="600" mass="69514">MENEVCERKNHCSCIYHKNVEISEENSGTNIEDHALRKPGLLHSGHYAGETSFCAYLNLSDDCALVVEEDNFPAPYVVPVPSLTLNDQLYLIDVYYDHINAFFPLINKNDMISQLHAFRRHTPLYLSPFFFYALFARAASFIEAQKSEHNTSFYQISRECMDYAAYLRPFYQDRPRISTILALVIMAQHIEQTKLHEHLTQTWLWSGEAFRSALDLGIHRSTVSSEQDSHGQLCIRTFWLAFITDCTISMTYGRPCFTEEKVLQVFLLNNLSHDDGFVKQWLDAFTTSISLCKIAARVIRFNYSPPPPFNIPGPIKRHNAFLASVDSWLTDIMYPSTSRDDSPQKQETLTDKRLEFEKKIFLLVNLILLHRPYIHDTVKSNNRPSYDIFSYAAILITDAAYRLDTNELIHYHAKSPIIAYALITALHVHIINASTPNWADKFNADKNYNNSVETICKLPQLTQHSLLNDSLRDLQEKYRKCKTNVSTAPPPVFIPKKRKSAMNGMTMVPTIKQYQHDNKKTRKGKKKEQTIEEERVVEEEEHFIPNEFQLNMDPYQQFYNQLLYDIDYNLFDNNTVQEYNVGLEDNLGVSIQLVSNKPQQ</sequence>
<evidence type="ECO:0000256" key="1">
    <source>
        <dbReference type="ARBA" id="ARBA00023242"/>
    </source>
</evidence>
<evidence type="ECO:0000313" key="4">
    <source>
        <dbReference type="Proteomes" id="UP000716291"/>
    </source>
</evidence>
<keyword evidence="4" id="KW-1185">Reference proteome</keyword>
<proteinExistence type="predicted"/>
<dbReference type="InterPro" id="IPR007219">
    <property type="entry name" value="XnlR_reg_dom"/>
</dbReference>
<dbReference type="GO" id="GO:0003700">
    <property type="term" value="F:DNA-binding transcription factor activity"/>
    <property type="evidence" value="ECO:0007669"/>
    <property type="project" value="InterPro"/>
</dbReference>
<dbReference type="InterPro" id="IPR050987">
    <property type="entry name" value="AtrR-like"/>
</dbReference>
<evidence type="ECO:0000313" key="3">
    <source>
        <dbReference type="EMBL" id="KAG1314377.1"/>
    </source>
</evidence>
<dbReference type="CDD" id="cd12148">
    <property type="entry name" value="fungal_TF_MHR"/>
    <property type="match status" value="1"/>
</dbReference>
<dbReference type="GO" id="GO:0008270">
    <property type="term" value="F:zinc ion binding"/>
    <property type="evidence" value="ECO:0007669"/>
    <property type="project" value="InterPro"/>
</dbReference>
<dbReference type="OrthoDB" id="4161332at2759"/>
<dbReference type="EMBL" id="JAANQT010000116">
    <property type="protein sequence ID" value="KAG1314377.1"/>
    <property type="molecule type" value="Genomic_DNA"/>
</dbReference>
<dbReference type="AlphaFoldDB" id="A0A9P6XIB4"/>
<dbReference type="GO" id="GO:0003677">
    <property type="term" value="F:DNA binding"/>
    <property type="evidence" value="ECO:0007669"/>
    <property type="project" value="InterPro"/>
</dbReference>
<feature type="domain" description="Xylanolytic transcriptional activator regulatory" evidence="2">
    <location>
        <begin position="202"/>
        <end position="273"/>
    </location>
</feature>
<dbReference type="GO" id="GO:0006351">
    <property type="term" value="P:DNA-templated transcription"/>
    <property type="evidence" value="ECO:0007669"/>
    <property type="project" value="InterPro"/>
</dbReference>
<organism evidence="3 4">
    <name type="scientific">Rhizopus oryzae</name>
    <name type="common">Mucormycosis agent</name>
    <name type="synonym">Rhizopus arrhizus var. delemar</name>
    <dbReference type="NCBI Taxonomy" id="64495"/>
    <lineage>
        <taxon>Eukaryota</taxon>
        <taxon>Fungi</taxon>
        <taxon>Fungi incertae sedis</taxon>
        <taxon>Mucoromycota</taxon>
        <taxon>Mucoromycotina</taxon>
        <taxon>Mucoromycetes</taxon>
        <taxon>Mucorales</taxon>
        <taxon>Mucorineae</taxon>
        <taxon>Rhizopodaceae</taxon>
        <taxon>Rhizopus</taxon>
    </lineage>
</organism>
<gene>
    <name evidence="3" type="ORF">G6F64_001512</name>
</gene>
<dbReference type="PANTHER" id="PTHR46910:SF1">
    <property type="entry name" value="MISCELLANEOUS ZN(II)2CYS6 TRANSCRIPTION FACTOR (EUROFUNG)-RELATED"/>
    <property type="match status" value="1"/>
</dbReference>
<comment type="caution">
    <text evidence="3">The sequence shown here is derived from an EMBL/GenBank/DDBJ whole genome shotgun (WGS) entry which is preliminary data.</text>
</comment>
<name>A0A9P6XIB4_RHIOR</name>
<dbReference type="Pfam" id="PF04082">
    <property type="entry name" value="Fungal_trans"/>
    <property type="match status" value="1"/>
</dbReference>
<dbReference type="Proteomes" id="UP000716291">
    <property type="component" value="Unassembled WGS sequence"/>
</dbReference>
<protein>
    <recommendedName>
        <fullName evidence="2">Xylanolytic transcriptional activator regulatory domain-containing protein</fullName>
    </recommendedName>
</protein>
<reference evidence="3" key="1">
    <citation type="journal article" date="2020" name="Microb. Genom.">
        <title>Genetic diversity of clinical and environmental Mucorales isolates obtained from an investigation of mucormycosis cases among solid organ transplant recipients.</title>
        <authorList>
            <person name="Nguyen M.H."/>
            <person name="Kaul D."/>
            <person name="Muto C."/>
            <person name="Cheng S.J."/>
            <person name="Richter R.A."/>
            <person name="Bruno V.M."/>
            <person name="Liu G."/>
            <person name="Beyhan S."/>
            <person name="Sundermann A.J."/>
            <person name="Mounaud S."/>
            <person name="Pasculle A.W."/>
            <person name="Nierman W.C."/>
            <person name="Driscoll E."/>
            <person name="Cumbie R."/>
            <person name="Clancy C.J."/>
            <person name="Dupont C.L."/>
        </authorList>
    </citation>
    <scope>NUCLEOTIDE SEQUENCE</scope>
    <source>
        <strain evidence="3">GL11</strain>
    </source>
</reference>